<evidence type="ECO:0000256" key="3">
    <source>
        <dbReference type="ARBA" id="ARBA00022448"/>
    </source>
</evidence>
<feature type="transmembrane region" description="Helical" evidence="8">
    <location>
        <begin position="143"/>
        <end position="161"/>
    </location>
</feature>
<dbReference type="InterPro" id="IPR037185">
    <property type="entry name" value="EmrE-like"/>
</dbReference>
<feature type="transmembrane region" description="Helical" evidence="8">
    <location>
        <begin position="224"/>
        <end position="246"/>
    </location>
</feature>
<evidence type="ECO:0000256" key="2">
    <source>
        <dbReference type="ARBA" id="ARBA00007362"/>
    </source>
</evidence>
<evidence type="ECO:0000256" key="1">
    <source>
        <dbReference type="ARBA" id="ARBA00004651"/>
    </source>
</evidence>
<keyword evidence="4" id="KW-1003">Cell membrane</keyword>
<feature type="transmembrane region" description="Helical" evidence="8">
    <location>
        <begin position="54"/>
        <end position="72"/>
    </location>
</feature>
<accession>A0A7S8C742</accession>
<dbReference type="Proteomes" id="UP000593594">
    <property type="component" value="Chromosome"/>
</dbReference>
<keyword evidence="3" id="KW-0813">Transport</keyword>
<dbReference type="PANTHER" id="PTHR22911">
    <property type="entry name" value="ACYL-MALONYL CONDENSING ENZYME-RELATED"/>
    <property type="match status" value="1"/>
</dbReference>
<dbReference type="NCBIfam" id="TIGR00688">
    <property type="entry name" value="rarD"/>
    <property type="match status" value="1"/>
</dbReference>
<evidence type="ECO:0000259" key="9">
    <source>
        <dbReference type="Pfam" id="PF00892"/>
    </source>
</evidence>
<feature type="transmembrane region" description="Helical" evidence="8">
    <location>
        <begin position="119"/>
        <end position="136"/>
    </location>
</feature>
<evidence type="ECO:0000256" key="5">
    <source>
        <dbReference type="ARBA" id="ARBA00022692"/>
    </source>
</evidence>
<evidence type="ECO:0000313" key="10">
    <source>
        <dbReference type="EMBL" id="QPC44404.1"/>
    </source>
</evidence>
<feature type="transmembrane region" description="Helical" evidence="8">
    <location>
        <begin position="258"/>
        <end position="276"/>
    </location>
</feature>
<dbReference type="Pfam" id="PF00892">
    <property type="entry name" value="EamA"/>
    <property type="match status" value="1"/>
</dbReference>
<feature type="transmembrane region" description="Helical" evidence="8">
    <location>
        <begin position="24"/>
        <end position="42"/>
    </location>
</feature>
<keyword evidence="6 8" id="KW-1133">Transmembrane helix</keyword>
<sequence>MAACDEDSVPGPAADAAADETRKGVLFALGAYLVWGFSASYFRFTEGIDPAEVLAHRIVWAVPFAALVLVALRRTGDIPRAFSNGRIVATLSLTAALAGTNWGVFIWAVTHGHMLETSLGYYINPLVSVVIGCVLLSERLTRVQMVAVGIAAIAVTLQTVMLGVVPWVAFTLAISFAIYGYIRKTVAIGPAQGFFVESLLLSPLAIAYIVYAESEGTGRFFSEGTVTAMLLGAAVLTATPLMLFAAGARRLKLSTIGLMQYLAPSLVFLSAIFFFGEPLEPARLLTFVLIWMALALFSWSAVRQDRAARRALRESAGSG</sequence>
<dbReference type="PANTHER" id="PTHR22911:SF137">
    <property type="entry name" value="SOLUTE CARRIER FAMILY 35 MEMBER G2-RELATED"/>
    <property type="match status" value="1"/>
</dbReference>
<dbReference type="EMBL" id="CP058214">
    <property type="protein sequence ID" value="QPC44404.1"/>
    <property type="molecule type" value="Genomic_DNA"/>
</dbReference>
<feature type="transmembrane region" description="Helical" evidence="8">
    <location>
        <begin position="167"/>
        <end position="182"/>
    </location>
</feature>
<evidence type="ECO:0000256" key="7">
    <source>
        <dbReference type="ARBA" id="ARBA00023136"/>
    </source>
</evidence>
<protein>
    <submittedName>
        <fullName evidence="10">EamA family transporter RarD</fullName>
    </submittedName>
</protein>
<dbReference type="InterPro" id="IPR004626">
    <property type="entry name" value="RarD"/>
</dbReference>
<dbReference type="InterPro" id="IPR000620">
    <property type="entry name" value="EamA_dom"/>
</dbReference>
<dbReference type="SUPFAM" id="SSF103481">
    <property type="entry name" value="Multidrug resistance efflux transporter EmrE"/>
    <property type="match status" value="2"/>
</dbReference>
<keyword evidence="7 8" id="KW-0472">Membrane</keyword>
<keyword evidence="11" id="KW-1185">Reference proteome</keyword>
<dbReference type="AlphaFoldDB" id="A0A7S8C742"/>
<feature type="transmembrane region" description="Helical" evidence="8">
    <location>
        <begin position="84"/>
        <end position="107"/>
    </location>
</feature>
<dbReference type="RefSeq" id="WP_213161774.1">
    <property type="nucleotide sequence ID" value="NZ_CP058214.1"/>
</dbReference>
<dbReference type="GO" id="GO:0005886">
    <property type="term" value="C:plasma membrane"/>
    <property type="evidence" value="ECO:0007669"/>
    <property type="project" value="UniProtKB-SubCell"/>
</dbReference>
<evidence type="ECO:0000313" key="11">
    <source>
        <dbReference type="Proteomes" id="UP000593594"/>
    </source>
</evidence>
<reference evidence="10 11" key="1">
    <citation type="submission" date="2020-06" db="EMBL/GenBank/DDBJ databases">
        <title>Genome sequence of 2 isolates from Red Sea Mangroves.</title>
        <authorList>
            <person name="Sefrji F."/>
            <person name="Michoud G."/>
            <person name="Merlino G."/>
            <person name="Daffonchio D."/>
        </authorList>
    </citation>
    <scope>NUCLEOTIDE SEQUENCE [LARGE SCALE GENOMIC DNA]</scope>
    <source>
        <strain evidence="10 11">R1DC25</strain>
    </source>
</reference>
<feature type="transmembrane region" description="Helical" evidence="8">
    <location>
        <begin position="282"/>
        <end position="302"/>
    </location>
</feature>
<evidence type="ECO:0000256" key="6">
    <source>
        <dbReference type="ARBA" id="ARBA00022989"/>
    </source>
</evidence>
<organism evidence="10 11">
    <name type="scientific">Kaustia mangrovi</name>
    <dbReference type="NCBI Taxonomy" id="2593653"/>
    <lineage>
        <taxon>Bacteria</taxon>
        <taxon>Pseudomonadati</taxon>
        <taxon>Pseudomonadota</taxon>
        <taxon>Alphaproteobacteria</taxon>
        <taxon>Hyphomicrobiales</taxon>
        <taxon>Parvibaculaceae</taxon>
        <taxon>Kaustia</taxon>
    </lineage>
</organism>
<keyword evidence="5 8" id="KW-0812">Transmembrane</keyword>
<feature type="transmembrane region" description="Helical" evidence="8">
    <location>
        <begin position="194"/>
        <end position="212"/>
    </location>
</feature>
<evidence type="ECO:0000256" key="8">
    <source>
        <dbReference type="SAM" id="Phobius"/>
    </source>
</evidence>
<name>A0A7S8C742_9HYPH</name>
<feature type="domain" description="EamA" evidence="9">
    <location>
        <begin position="23"/>
        <end position="157"/>
    </location>
</feature>
<gene>
    <name evidence="10" type="primary">rarD</name>
    <name evidence="10" type="ORF">HW532_17880</name>
</gene>
<comment type="similarity">
    <text evidence="2">Belongs to the EamA transporter family.</text>
</comment>
<proteinExistence type="inferred from homology"/>
<comment type="subcellular location">
    <subcellularLocation>
        <location evidence="1">Cell membrane</location>
        <topology evidence="1">Multi-pass membrane protein</topology>
    </subcellularLocation>
</comment>
<evidence type="ECO:0000256" key="4">
    <source>
        <dbReference type="ARBA" id="ARBA00022475"/>
    </source>
</evidence>
<dbReference type="KEGG" id="kmn:HW532_17880"/>